<evidence type="ECO:0000313" key="3">
    <source>
        <dbReference type="EMBL" id="ABP42875.1"/>
    </source>
</evidence>
<organism evidence="3">
    <name type="scientific">Mycolicibacterium gilvum (strain PYR-GCK)</name>
    <name type="common">Mycobacterium gilvum (strain PYR-GCK)</name>
    <dbReference type="NCBI Taxonomy" id="350054"/>
    <lineage>
        <taxon>Bacteria</taxon>
        <taxon>Bacillati</taxon>
        <taxon>Actinomycetota</taxon>
        <taxon>Actinomycetes</taxon>
        <taxon>Mycobacteriales</taxon>
        <taxon>Mycobacteriaceae</taxon>
        <taxon>Mycolicibacterium</taxon>
    </lineage>
</organism>
<evidence type="ECO:0000256" key="2">
    <source>
        <dbReference type="ARBA" id="ARBA00023239"/>
    </source>
</evidence>
<dbReference type="Gene3D" id="3.40.50.1400">
    <property type="match status" value="2"/>
</dbReference>
<dbReference type="EMBL" id="CP000656">
    <property type="protein sequence ID" value="ABP42875.1"/>
    <property type="molecule type" value="Genomic_DNA"/>
</dbReference>
<dbReference type="AlphaFoldDB" id="A4T0P2"/>
<proteinExistence type="predicted"/>
<sequence length="252" mass="27182">MSLVLVAHGTRKQRGVSLIGDLSARVSAVLDRPVRVAFVDVLGPTPSELLREEFHRPTVLVPAFLSRGYHVSRDIPSHVEASGHREVTVTRALGPDPALIRVLVDRLVESGCHPEDSVILAAAGTSDPAAMRDLHTTAAALSATIGSRVELAFAATGEPRVSDAVAEVRRRGCRRVVVASYLLSEGLFQDRLRDSGADLVTDPLGTHPGVTRLIASRFQRAGYDTPCYDTPAEIAFQQRNVEADSYGQCNIR</sequence>
<dbReference type="CDD" id="cd03416">
    <property type="entry name" value="CbiX_SirB_N"/>
    <property type="match status" value="1"/>
</dbReference>
<dbReference type="GO" id="GO:0046872">
    <property type="term" value="F:metal ion binding"/>
    <property type="evidence" value="ECO:0007669"/>
    <property type="project" value="UniProtKB-KW"/>
</dbReference>
<protein>
    <submittedName>
        <fullName evidence="3">Cobalamin (Vitamin B12) biosynthesis CbiX protein</fullName>
    </submittedName>
</protein>
<dbReference type="eggNOG" id="COG2138">
    <property type="taxonomic scope" value="Bacteria"/>
</dbReference>
<keyword evidence="1" id="KW-0479">Metal-binding</keyword>
<dbReference type="STRING" id="350054.Mflv_0381"/>
<dbReference type="KEGG" id="mgi:Mflv_0381"/>
<dbReference type="PANTHER" id="PTHR33542">
    <property type="entry name" value="SIROHYDROCHLORIN FERROCHELATASE, CHLOROPLASTIC"/>
    <property type="match status" value="1"/>
</dbReference>
<dbReference type="HOGENOM" id="CLU_056929_1_1_11"/>
<dbReference type="OrthoDB" id="7345302at2"/>
<dbReference type="InterPro" id="IPR002762">
    <property type="entry name" value="CbiX-like"/>
</dbReference>
<name>A4T0P2_MYCGI</name>
<keyword evidence="2" id="KW-0456">Lyase</keyword>
<dbReference type="GO" id="GO:0016829">
    <property type="term" value="F:lyase activity"/>
    <property type="evidence" value="ECO:0007669"/>
    <property type="project" value="UniProtKB-KW"/>
</dbReference>
<dbReference type="InterPro" id="IPR050963">
    <property type="entry name" value="Sirohydro_Cobaltochel/CbiX"/>
</dbReference>
<dbReference type="PANTHER" id="PTHR33542:SF5">
    <property type="entry name" value="FERROCHELATASE CHE1"/>
    <property type="match status" value="1"/>
</dbReference>
<gene>
    <name evidence="3" type="ordered locus">Mflv_0381</name>
</gene>
<dbReference type="Pfam" id="PF01903">
    <property type="entry name" value="CbiX"/>
    <property type="match status" value="2"/>
</dbReference>
<reference evidence="3" key="2">
    <citation type="journal article" date="2013" name="PLoS ONE">
        <title>A Gene Expression Study of the Activities of Aromatic Ring-Cleavage Dioxygenases in Mycobacterium gilvum PYR-GCK to Changes in Salinity and pH during Pyrene Degradation.</title>
        <authorList>
            <person name="Badejo A.C."/>
            <person name="Badejo A.O."/>
            <person name="Shin K.H."/>
            <person name="Chai Y.G."/>
        </authorList>
    </citation>
    <scope>NUCLEOTIDE SEQUENCE [LARGE SCALE GENOMIC DNA]</scope>
    <source>
        <strain evidence="3">PYR-GCK</strain>
    </source>
</reference>
<accession>A4T0P2</accession>
<evidence type="ECO:0000256" key="1">
    <source>
        <dbReference type="ARBA" id="ARBA00022723"/>
    </source>
</evidence>
<reference evidence="3" key="1">
    <citation type="submission" date="2007-04" db="EMBL/GenBank/DDBJ databases">
        <authorList>
            <consortium name="US DOE Joint Genome Institute"/>
            <person name="Copeland A."/>
            <person name="Lucas S."/>
            <person name="Lapidus A."/>
            <person name="Barry K."/>
            <person name="Detter J.C."/>
            <person name="Glavina del Rio T."/>
            <person name="Hammon N."/>
            <person name="Israni S."/>
            <person name="Dalin E."/>
            <person name="Tice H."/>
            <person name="Pitluck S."/>
            <person name="Chain P."/>
            <person name="Malfatti S."/>
            <person name="Shin M."/>
            <person name="Vergez L."/>
            <person name="Schmutz J."/>
            <person name="Larimer F."/>
            <person name="Land M."/>
            <person name="Hauser L."/>
            <person name="Kyrpides N."/>
            <person name="Mikhailova N."/>
            <person name="Miller C."/>
            <person name="Richardson P."/>
        </authorList>
    </citation>
    <scope>NUCLEOTIDE SEQUENCE</scope>
    <source>
        <strain evidence="3">PYR-GCK</strain>
    </source>
</reference>
<dbReference type="SUPFAM" id="SSF53800">
    <property type="entry name" value="Chelatase"/>
    <property type="match status" value="1"/>
</dbReference>